<dbReference type="InterPro" id="IPR029058">
    <property type="entry name" value="AB_hydrolase_fold"/>
</dbReference>
<dbReference type="AlphaFoldDB" id="A0ABD3FBB9"/>
<accession>A0ABD3FBB9</accession>
<dbReference type="Pfam" id="PF02089">
    <property type="entry name" value="Palm_thioest"/>
    <property type="match status" value="1"/>
</dbReference>
<keyword evidence="3" id="KW-0732">Signal</keyword>
<feature type="chain" id="PRO_5044806314" description="DUF676 domain-containing protein" evidence="3">
    <location>
        <begin position="21"/>
        <end position="203"/>
    </location>
</feature>
<keyword evidence="1" id="KW-0378">Hydrolase</keyword>
<evidence type="ECO:0000313" key="5">
    <source>
        <dbReference type="Proteomes" id="UP001632037"/>
    </source>
</evidence>
<evidence type="ECO:0000256" key="2">
    <source>
        <dbReference type="SAM" id="MobiDB-lite"/>
    </source>
</evidence>
<feature type="region of interest" description="Disordered" evidence="2">
    <location>
        <begin position="170"/>
        <end position="203"/>
    </location>
</feature>
<proteinExistence type="predicted"/>
<gene>
    <name evidence="4" type="ORF">V7S43_011053</name>
</gene>
<dbReference type="Proteomes" id="UP001632037">
    <property type="component" value="Unassembled WGS sequence"/>
</dbReference>
<evidence type="ECO:0000256" key="3">
    <source>
        <dbReference type="SAM" id="SignalP"/>
    </source>
</evidence>
<reference evidence="4 5" key="1">
    <citation type="submission" date="2024-09" db="EMBL/GenBank/DDBJ databases">
        <title>Genome sequencing and assembly of Phytophthora oleae, isolate VK10A, causative agent of rot of olive drupes.</title>
        <authorList>
            <person name="Conti Taguali S."/>
            <person name="Riolo M."/>
            <person name="La Spada F."/>
            <person name="Cacciola S.O."/>
            <person name="Dionisio G."/>
        </authorList>
    </citation>
    <scope>NUCLEOTIDE SEQUENCE [LARGE SCALE GENOMIC DNA]</scope>
    <source>
        <strain evidence="4 5">VK10A</strain>
    </source>
</reference>
<evidence type="ECO:0008006" key="6">
    <source>
        <dbReference type="Google" id="ProtNLM"/>
    </source>
</evidence>
<dbReference type="Gene3D" id="3.40.50.1820">
    <property type="entry name" value="alpha/beta hydrolase"/>
    <property type="match status" value="1"/>
</dbReference>
<dbReference type="EMBL" id="JBIMZQ010000025">
    <property type="protein sequence ID" value="KAL3664172.1"/>
    <property type="molecule type" value="Genomic_DNA"/>
</dbReference>
<dbReference type="GO" id="GO:0016787">
    <property type="term" value="F:hydrolase activity"/>
    <property type="evidence" value="ECO:0007669"/>
    <property type="project" value="UniProtKB-KW"/>
</dbReference>
<protein>
    <recommendedName>
        <fullName evidence="6">DUF676 domain-containing protein</fullName>
    </recommendedName>
</protein>
<feature type="compositionally biased region" description="Low complexity" evidence="2">
    <location>
        <begin position="177"/>
        <end position="192"/>
    </location>
</feature>
<feature type="signal peptide" evidence="3">
    <location>
        <begin position="1"/>
        <end position="20"/>
    </location>
</feature>
<name>A0ABD3FBB9_9STRA</name>
<organism evidence="4 5">
    <name type="scientific">Phytophthora oleae</name>
    <dbReference type="NCBI Taxonomy" id="2107226"/>
    <lineage>
        <taxon>Eukaryota</taxon>
        <taxon>Sar</taxon>
        <taxon>Stramenopiles</taxon>
        <taxon>Oomycota</taxon>
        <taxon>Peronosporomycetes</taxon>
        <taxon>Peronosporales</taxon>
        <taxon>Peronosporaceae</taxon>
        <taxon>Phytophthora</taxon>
    </lineage>
</organism>
<dbReference type="SUPFAM" id="SSF53474">
    <property type="entry name" value="alpha/beta-Hydrolases"/>
    <property type="match status" value="1"/>
</dbReference>
<dbReference type="PANTHER" id="PTHR11247">
    <property type="entry name" value="PALMITOYL-PROTEIN THIOESTERASE/DOLICHYLDIPHOSPHATASE 1"/>
    <property type="match status" value="1"/>
</dbReference>
<sequence>MFHSPLLLALTACAASLASAASDLPVIFIHGVLGNYEDGDNFVANLTAQGRTAVSLKFCDDSCSIESLVTQVPLAVQTVRDVVANNSAFDDGYMIVAHSQGGAVSRAVIEEMDDHKVKRYVSMAGIQNGIFTGPYEVDASAAAGYGFLTALVPEEVFNYTKYAPEDFYGKLQHDPRSSTSRTQTHSTRTRSSVWPVGRSSAVG</sequence>
<dbReference type="PANTHER" id="PTHR11247:SF8">
    <property type="entry name" value="PALMITOYL-PROTEIN THIOESTERASE 1"/>
    <property type="match status" value="1"/>
</dbReference>
<evidence type="ECO:0000256" key="1">
    <source>
        <dbReference type="ARBA" id="ARBA00022801"/>
    </source>
</evidence>
<evidence type="ECO:0000313" key="4">
    <source>
        <dbReference type="EMBL" id="KAL3664172.1"/>
    </source>
</evidence>
<comment type="caution">
    <text evidence="4">The sequence shown here is derived from an EMBL/GenBank/DDBJ whole genome shotgun (WGS) entry which is preliminary data.</text>
</comment>
<keyword evidence="5" id="KW-1185">Reference proteome</keyword>